<evidence type="ECO:0000313" key="5">
    <source>
        <dbReference type="Proteomes" id="UP000332933"/>
    </source>
</evidence>
<evidence type="ECO:0000256" key="2">
    <source>
        <dbReference type="SAM" id="SignalP"/>
    </source>
</evidence>
<evidence type="ECO:0000313" key="3">
    <source>
        <dbReference type="EMBL" id="KAF0695731.1"/>
    </source>
</evidence>
<dbReference type="EMBL" id="CAADRA010005475">
    <property type="protein sequence ID" value="VFT90305.1"/>
    <property type="molecule type" value="Genomic_DNA"/>
</dbReference>
<feature type="chain" id="PRO_5036116246" evidence="2">
    <location>
        <begin position="20"/>
        <end position="234"/>
    </location>
</feature>
<gene>
    <name evidence="4" type="primary">Aste57867_13467</name>
    <name evidence="3" type="ORF">As57867_013417</name>
    <name evidence="4" type="ORF">ASTE57867_13467</name>
</gene>
<dbReference type="Proteomes" id="UP000332933">
    <property type="component" value="Unassembled WGS sequence"/>
</dbReference>
<dbReference type="InterPro" id="IPR035992">
    <property type="entry name" value="Ricin_B-like_lectins"/>
</dbReference>
<name>A0A485KY56_9STRA</name>
<proteinExistence type="predicted"/>
<accession>A0A485KY56</accession>
<evidence type="ECO:0000313" key="4">
    <source>
        <dbReference type="EMBL" id="VFT90305.1"/>
    </source>
</evidence>
<reference evidence="3" key="2">
    <citation type="submission" date="2019-06" db="EMBL/GenBank/DDBJ databases">
        <title>Genomics analysis of Aphanomyces spp. identifies a new class of oomycete effector associated with host adaptation.</title>
        <authorList>
            <person name="Gaulin E."/>
        </authorList>
    </citation>
    <scope>NUCLEOTIDE SEQUENCE</scope>
    <source>
        <strain evidence="3">CBS 578.67</strain>
    </source>
</reference>
<feature type="region of interest" description="Disordered" evidence="1">
    <location>
        <begin position="25"/>
        <end position="46"/>
    </location>
</feature>
<organism evidence="4 5">
    <name type="scientific">Aphanomyces stellatus</name>
    <dbReference type="NCBI Taxonomy" id="120398"/>
    <lineage>
        <taxon>Eukaryota</taxon>
        <taxon>Sar</taxon>
        <taxon>Stramenopiles</taxon>
        <taxon>Oomycota</taxon>
        <taxon>Saprolegniomycetes</taxon>
        <taxon>Saprolegniales</taxon>
        <taxon>Verrucalvaceae</taxon>
        <taxon>Aphanomyces</taxon>
    </lineage>
</organism>
<sequence length="234" mass="25810">MRSSLFVLLVATCFASIGAKPTFRPTTTTTTTTIKPTAVPTTTTTAPPNATFAPPACFNDPFVKYANGSNSTYECWLTQFPPSSGGDDLNSAKDQCSQTQSLPCFQLGAPNRPEPAGLALRNGNAINVGNDPEAVWRLMFHANGNKALYYYAENQCLDAYLEGGVLKVHGWECGGWNTNQYWKYVAGNWGSTQLVEHATHKGYCLQLNRELAVRQVELQPCRWNVYEQQLVLNM</sequence>
<evidence type="ECO:0000256" key="1">
    <source>
        <dbReference type="SAM" id="MobiDB-lite"/>
    </source>
</evidence>
<feature type="signal peptide" evidence="2">
    <location>
        <begin position="1"/>
        <end position="19"/>
    </location>
</feature>
<protein>
    <submittedName>
        <fullName evidence="4">Aste57867_13467 protein</fullName>
    </submittedName>
</protein>
<dbReference type="EMBL" id="VJMH01005454">
    <property type="protein sequence ID" value="KAF0695731.1"/>
    <property type="molecule type" value="Genomic_DNA"/>
</dbReference>
<keyword evidence="5" id="KW-1185">Reference proteome</keyword>
<dbReference type="AlphaFoldDB" id="A0A485KY56"/>
<keyword evidence="2" id="KW-0732">Signal</keyword>
<dbReference type="PROSITE" id="PS50231">
    <property type="entry name" value="RICIN_B_LECTIN"/>
    <property type="match status" value="1"/>
</dbReference>
<reference evidence="4 5" key="1">
    <citation type="submission" date="2019-03" db="EMBL/GenBank/DDBJ databases">
        <authorList>
            <person name="Gaulin E."/>
            <person name="Dumas B."/>
        </authorList>
    </citation>
    <scope>NUCLEOTIDE SEQUENCE [LARGE SCALE GENOMIC DNA]</scope>
    <source>
        <strain evidence="4">CBS 568.67</strain>
    </source>
</reference>
<dbReference type="SUPFAM" id="SSF50370">
    <property type="entry name" value="Ricin B-like lectins"/>
    <property type="match status" value="1"/>
</dbReference>
<dbReference type="OrthoDB" id="68057at2759"/>
<dbReference type="Gene3D" id="2.80.10.50">
    <property type="match status" value="1"/>
</dbReference>